<accession>A0A4Z2IQD7</accession>
<comment type="caution">
    <text evidence="2">The sequence shown here is derived from an EMBL/GenBank/DDBJ whole genome shotgun (WGS) entry which is preliminary data.</text>
</comment>
<gene>
    <name evidence="2" type="ORF">EYF80_010108</name>
</gene>
<organism evidence="2 3">
    <name type="scientific">Liparis tanakae</name>
    <name type="common">Tanaka's snailfish</name>
    <dbReference type="NCBI Taxonomy" id="230148"/>
    <lineage>
        <taxon>Eukaryota</taxon>
        <taxon>Metazoa</taxon>
        <taxon>Chordata</taxon>
        <taxon>Craniata</taxon>
        <taxon>Vertebrata</taxon>
        <taxon>Euteleostomi</taxon>
        <taxon>Actinopterygii</taxon>
        <taxon>Neopterygii</taxon>
        <taxon>Teleostei</taxon>
        <taxon>Neoteleostei</taxon>
        <taxon>Acanthomorphata</taxon>
        <taxon>Eupercaria</taxon>
        <taxon>Perciformes</taxon>
        <taxon>Cottioidei</taxon>
        <taxon>Cottales</taxon>
        <taxon>Liparidae</taxon>
        <taxon>Liparis</taxon>
    </lineage>
</organism>
<evidence type="ECO:0000313" key="2">
    <source>
        <dbReference type="EMBL" id="TNN79734.1"/>
    </source>
</evidence>
<feature type="compositionally biased region" description="Basic and acidic residues" evidence="1">
    <location>
        <begin position="48"/>
        <end position="58"/>
    </location>
</feature>
<feature type="compositionally biased region" description="Low complexity" evidence="1">
    <location>
        <begin position="1"/>
        <end position="14"/>
    </location>
</feature>
<proteinExistence type="predicted"/>
<dbReference type="AlphaFoldDB" id="A0A4Z2IQD7"/>
<feature type="region of interest" description="Disordered" evidence="1">
    <location>
        <begin position="47"/>
        <end position="66"/>
    </location>
</feature>
<name>A0A4Z2IQD7_9TELE</name>
<evidence type="ECO:0000313" key="3">
    <source>
        <dbReference type="Proteomes" id="UP000314294"/>
    </source>
</evidence>
<dbReference type="EMBL" id="SRLO01000062">
    <property type="protein sequence ID" value="TNN79734.1"/>
    <property type="molecule type" value="Genomic_DNA"/>
</dbReference>
<reference evidence="2 3" key="1">
    <citation type="submission" date="2019-03" db="EMBL/GenBank/DDBJ databases">
        <title>First draft genome of Liparis tanakae, snailfish: a comprehensive survey of snailfish specific genes.</title>
        <authorList>
            <person name="Kim W."/>
            <person name="Song I."/>
            <person name="Jeong J.-H."/>
            <person name="Kim D."/>
            <person name="Kim S."/>
            <person name="Ryu S."/>
            <person name="Song J.Y."/>
            <person name="Lee S.K."/>
        </authorList>
    </citation>
    <scope>NUCLEOTIDE SEQUENCE [LARGE SCALE GENOMIC DNA]</scope>
    <source>
        <tissue evidence="2">Muscle</tissue>
    </source>
</reference>
<sequence length="66" mass="7412">MYVSPSSPLCPSLSEQHAKSVPDTEVPSSAMTHRRHHHFGFIASSRISHRDSGMKIKQLEPQPEMD</sequence>
<feature type="region of interest" description="Disordered" evidence="1">
    <location>
        <begin position="1"/>
        <end position="33"/>
    </location>
</feature>
<keyword evidence="3" id="KW-1185">Reference proteome</keyword>
<evidence type="ECO:0000256" key="1">
    <source>
        <dbReference type="SAM" id="MobiDB-lite"/>
    </source>
</evidence>
<dbReference type="Proteomes" id="UP000314294">
    <property type="component" value="Unassembled WGS sequence"/>
</dbReference>
<protein>
    <submittedName>
        <fullName evidence="2">Uncharacterized protein</fullName>
    </submittedName>
</protein>